<keyword evidence="5 7" id="KW-1133">Transmembrane helix</keyword>
<protein>
    <recommendedName>
        <fullName evidence="8">Major facilitator superfamily (MFS) profile domain-containing protein</fullName>
    </recommendedName>
</protein>
<evidence type="ECO:0000313" key="9">
    <source>
        <dbReference type="EMBL" id="KAL1582950.1"/>
    </source>
</evidence>
<evidence type="ECO:0000256" key="4">
    <source>
        <dbReference type="ARBA" id="ARBA00022692"/>
    </source>
</evidence>
<dbReference type="Pfam" id="PF00083">
    <property type="entry name" value="Sugar_tr"/>
    <property type="match status" value="1"/>
</dbReference>
<proteinExistence type="inferred from homology"/>
<dbReference type="Gene3D" id="1.20.1250.20">
    <property type="entry name" value="MFS general substrate transporter like domains"/>
    <property type="match status" value="1"/>
</dbReference>
<evidence type="ECO:0000256" key="7">
    <source>
        <dbReference type="SAM" id="Phobius"/>
    </source>
</evidence>
<comment type="caution">
    <text evidence="9">The sequence shown here is derived from an EMBL/GenBank/DDBJ whole genome shotgun (WGS) entry which is preliminary data.</text>
</comment>
<dbReference type="GeneID" id="96009654"/>
<dbReference type="SUPFAM" id="SSF103473">
    <property type="entry name" value="MFS general substrate transporter"/>
    <property type="match status" value="1"/>
</dbReference>
<feature type="transmembrane region" description="Helical" evidence="7">
    <location>
        <begin position="58"/>
        <end position="78"/>
    </location>
</feature>
<keyword evidence="10" id="KW-1185">Reference proteome</keyword>
<keyword evidence="3" id="KW-0813">Transport</keyword>
<dbReference type="RefSeq" id="XP_069226057.1">
    <property type="nucleotide sequence ID" value="XM_069376816.1"/>
</dbReference>
<dbReference type="InterPro" id="IPR005828">
    <property type="entry name" value="MFS_sugar_transport-like"/>
</dbReference>
<dbReference type="PROSITE" id="PS51257">
    <property type="entry name" value="PROKAR_LIPOPROTEIN"/>
    <property type="match status" value="1"/>
</dbReference>
<dbReference type="PANTHER" id="PTHR48022">
    <property type="entry name" value="PLASTIDIC GLUCOSE TRANSPORTER 4"/>
    <property type="match status" value="1"/>
</dbReference>
<evidence type="ECO:0000313" key="10">
    <source>
        <dbReference type="Proteomes" id="UP000803884"/>
    </source>
</evidence>
<feature type="transmembrane region" description="Helical" evidence="7">
    <location>
        <begin position="142"/>
        <end position="160"/>
    </location>
</feature>
<keyword evidence="4 7" id="KW-0812">Transmembrane</keyword>
<feature type="domain" description="Major facilitator superfamily (MFS) profile" evidence="8">
    <location>
        <begin position="15"/>
        <end position="173"/>
    </location>
</feature>
<evidence type="ECO:0000259" key="8">
    <source>
        <dbReference type="PROSITE" id="PS50850"/>
    </source>
</evidence>
<feature type="transmembrane region" description="Helical" evidence="7">
    <location>
        <begin position="85"/>
        <end position="103"/>
    </location>
</feature>
<dbReference type="PANTHER" id="PTHR48022:SF28">
    <property type="entry name" value="MAJOR FACILITATOR SUPERFAMILY (MFS) PROFILE DOMAIN-CONTAINING PROTEIN-RELATED"/>
    <property type="match status" value="1"/>
</dbReference>
<name>A0AB34KHC0_9PEZI</name>
<dbReference type="PROSITE" id="PS50850">
    <property type="entry name" value="MFS"/>
    <property type="match status" value="1"/>
</dbReference>
<dbReference type="InterPro" id="IPR020846">
    <property type="entry name" value="MFS_dom"/>
</dbReference>
<comment type="similarity">
    <text evidence="2">Belongs to the major facilitator superfamily. Sugar transporter (TC 2.A.1.1) family.</text>
</comment>
<reference evidence="9 10" key="1">
    <citation type="journal article" date="2020" name="Microbiol. Resour. Announc.">
        <title>Draft Genome Sequence of a Cladosporium Species Isolated from the Mesophotic Ascidian Didemnum maculosum.</title>
        <authorList>
            <person name="Gioti A."/>
            <person name="Siaperas R."/>
            <person name="Nikolaivits E."/>
            <person name="Le Goff G."/>
            <person name="Ouazzani J."/>
            <person name="Kotoulas G."/>
            <person name="Topakas E."/>
        </authorList>
    </citation>
    <scope>NUCLEOTIDE SEQUENCE [LARGE SCALE GENOMIC DNA]</scope>
    <source>
        <strain evidence="9 10">TM138-S3</strain>
    </source>
</reference>
<evidence type="ECO:0000256" key="6">
    <source>
        <dbReference type="ARBA" id="ARBA00023136"/>
    </source>
</evidence>
<dbReference type="GO" id="GO:0016020">
    <property type="term" value="C:membrane"/>
    <property type="evidence" value="ECO:0007669"/>
    <property type="project" value="UniProtKB-SubCell"/>
</dbReference>
<dbReference type="EMBL" id="JAAQHG020000041">
    <property type="protein sequence ID" value="KAL1582950.1"/>
    <property type="molecule type" value="Genomic_DNA"/>
</dbReference>
<keyword evidence="6 7" id="KW-0472">Membrane</keyword>
<accession>A0AB34KHC0</accession>
<sequence length="173" mass="18543">MYPPKLEGQNLLFGTTMSCGLGFMLFGYDQGVFGGLLANPNFLLTFNDPDTTIQGQIVSTYTVGCIFGALLSLVLGDILGRRKSVTLGCAFLTVGGILQATAFTLPHMIIGRVIGGLGIGVNTTTIPMWQSETCKPSLRGKLVAIQLTFLVFGFVLTNWMNFGFTYVANNPVS</sequence>
<dbReference type="Proteomes" id="UP000803884">
    <property type="component" value="Unassembled WGS sequence"/>
</dbReference>
<dbReference type="AlphaFoldDB" id="A0AB34KHC0"/>
<evidence type="ECO:0000256" key="1">
    <source>
        <dbReference type="ARBA" id="ARBA00004141"/>
    </source>
</evidence>
<evidence type="ECO:0000256" key="2">
    <source>
        <dbReference type="ARBA" id="ARBA00010992"/>
    </source>
</evidence>
<feature type="transmembrane region" description="Helical" evidence="7">
    <location>
        <begin position="12"/>
        <end position="38"/>
    </location>
</feature>
<gene>
    <name evidence="9" type="ORF">WHR41_08212</name>
</gene>
<evidence type="ECO:0000256" key="3">
    <source>
        <dbReference type="ARBA" id="ARBA00022448"/>
    </source>
</evidence>
<dbReference type="InterPro" id="IPR036259">
    <property type="entry name" value="MFS_trans_sf"/>
</dbReference>
<organism evidence="9 10">
    <name type="scientific">Cladosporium halotolerans</name>
    <dbReference type="NCBI Taxonomy" id="1052096"/>
    <lineage>
        <taxon>Eukaryota</taxon>
        <taxon>Fungi</taxon>
        <taxon>Dikarya</taxon>
        <taxon>Ascomycota</taxon>
        <taxon>Pezizomycotina</taxon>
        <taxon>Dothideomycetes</taxon>
        <taxon>Dothideomycetidae</taxon>
        <taxon>Cladosporiales</taxon>
        <taxon>Cladosporiaceae</taxon>
        <taxon>Cladosporium</taxon>
    </lineage>
</organism>
<dbReference type="PRINTS" id="PR00171">
    <property type="entry name" value="SUGRTRNSPORT"/>
</dbReference>
<evidence type="ECO:0000256" key="5">
    <source>
        <dbReference type="ARBA" id="ARBA00022989"/>
    </source>
</evidence>
<dbReference type="InterPro" id="IPR003663">
    <property type="entry name" value="Sugar/inositol_transpt"/>
</dbReference>
<comment type="subcellular location">
    <subcellularLocation>
        <location evidence="1">Membrane</location>
        <topology evidence="1">Multi-pass membrane protein</topology>
    </subcellularLocation>
</comment>
<dbReference type="InterPro" id="IPR050360">
    <property type="entry name" value="MFS_Sugar_Transporters"/>
</dbReference>
<dbReference type="GO" id="GO:0005351">
    <property type="term" value="F:carbohydrate:proton symporter activity"/>
    <property type="evidence" value="ECO:0007669"/>
    <property type="project" value="TreeGrafter"/>
</dbReference>